<proteinExistence type="predicted"/>
<dbReference type="RefSeq" id="WP_204662705.1">
    <property type="nucleotide sequence ID" value="NZ_JAFBDT010000004.1"/>
</dbReference>
<protein>
    <submittedName>
        <fullName evidence="1">Uncharacterized protein</fullName>
    </submittedName>
</protein>
<dbReference type="InterPro" id="IPR045527">
    <property type="entry name" value="DUF6470"/>
</dbReference>
<evidence type="ECO:0000313" key="1">
    <source>
        <dbReference type="EMBL" id="MBM7561322.1"/>
    </source>
</evidence>
<dbReference type="Pfam" id="PF20074">
    <property type="entry name" value="DUF6470"/>
    <property type="match status" value="1"/>
</dbReference>
<name>A0ABS2MPI8_9FIRM</name>
<keyword evidence="2" id="KW-1185">Reference proteome</keyword>
<sequence>MPIKIESQSAQIGWDTKKAQLNQSGNNQQSLDIQTRKPKLEIRTTRPQMNIDQSQPFAEAGLKNIQAFMSDSVSYAKQVVSQGIDRIVSQGNEMKDIHTGVDPIPDQAIYNAYDLFEKTFNFALVPSSRPEINVTPGEVTTTLNPGEVINNTMPRRVQMDYTPWQISYYMKQYASIRFSFEPSKFETMV</sequence>
<gene>
    <name evidence="1" type="ORF">JOC49_000842</name>
</gene>
<dbReference type="EMBL" id="JAFBDT010000004">
    <property type="protein sequence ID" value="MBM7561322.1"/>
    <property type="molecule type" value="Genomic_DNA"/>
</dbReference>
<evidence type="ECO:0000313" key="2">
    <source>
        <dbReference type="Proteomes" id="UP000767854"/>
    </source>
</evidence>
<accession>A0ABS2MPI8</accession>
<reference evidence="1 2" key="1">
    <citation type="submission" date="2021-01" db="EMBL/GenBank/DDBJ databases">
        <title>Genomic Encyclopedia of Type Strains, Phase IV (KMG-IV): sequencing the most valuable type-strain genomes for metagenomic binning, comparative biology and taxonomic classification.</title>
        <authorList>
            <person name="Goeker M."/>
        </authorList>
    </citation>
    <scope>NUCLEOTIDE SEQUENCE [LARGE SCALE GENOMIC DNA]</scope>
    <source>
        <strain evidence="1 2">DSM 24436</strain>
    </source>
</reference>
<comment type="caution">
    <text evidence="1">The sequence shown here is derived from an EMBL/GenBank/DDBJ whole genome shotgun (WGS) entry which is preliminary data.</text>
</comment>
<organism evidence="1 2">
    <name type="scientific">Fusibacter tunisiensis</name>
    <dbReference type="NCBI Taxonomy" id="1008308"/>
    <lineage>
        <taxon>Bacteria</taxon>
        <taxon>Bacillati</taxon>
        <taxon>Bacillota</taxon>
        <taxon>Clostridia</taxon>
        <taxon>Eubacteriales</taxon>
        <taxon>Eubacteriales Family XII. Incertae Sedis</taxon>
        <taxon>Fusibacter</taxon>
    </lineage>
</organism>
<dbReference type="Proteomes" id="UP000767854">
    <property type="component" value="Unassembled WGS sequence"/>
</dbReference>